<organism evidence="1 2">
    <name type="scientific">Chamaesiphon polymorphus CCALA 037</name>
    <dbReference type="NCBI Taxonomy" id="2107692"/>
    <lineage>
        <taxon>Bacteria</taxon>
        <taxon>Bacillati</taxon>
        <taxon>Cyanobacteriota</taxon>
        <taxon>Cyanophyceae</taxon>
        <taxon>Gomontiellales</taxon>
        <taxon>Chamaesiphonaceae</taxon>
        <taxon>Chamaesiphon</taxon>
    </lineage>
</organism>
<comment type="caution">
    <text evidence="1">The sequence shown here is derived from an EMBL/GenBank/DDBJ whole genome shotgun (WGS) entry which is preliminary data.</text>
</comment>
<dbReference type="Proteomes" id="UP000238937">
    <property type="component" value="Unassembled WGS sequence"/>
</dbReference>
<accession>A0A2T1GE86</accession>
<proteinExistence type="predicted"/>
<dbReference type="RefSeq" id="WP_106305575.1">
    <property type="nucleotide sequence ID" value="NZ_PVWO01000159.1"/>
</dbReference>
<dbReference type="AlphaFoldDB" id="A0A2T1GE86"/>
<gene>
    <name evidence="1" type="ORF">C7B77_13715</name>
</gene>
<dbReference type="EMBL" id="PVWO01000159">
    <property type="protein sequence ID" value="PSB55856.1"/>
    <property type="molecule type" value="Genomic_DNA"/>
</dbReference>
<evidence type="ECO:0000313" key="1">
    <source>
        <dbReference type="EMBL" id="PSB55856.1"/>
    </source>
</evidence>
<evidence type="ECO:0000313" key="2">
    <source>
        <dbReference type="Proteomes" id="UP000238937"/>
    </source>
</evidence>
<keyword evidence="2" id="KW-1185">Reference proteome</keyword>
<protein>
    <submittedName>
        <fullName evidence="1">Uncharacterized protein</fullName>
    </submittedName>
</protein>
<name>A0A2T1GE86_9CYAN</name>
<sequence length="59" mass="6487">MQKQIQKLLDLSKTTMRTGHKYVPDADGCFRFSVDGGYLVCSRLVFDRVLSVSGSGCGD</sequence>
<reference evidence="1 2" key="1">
    <citation type="submission" date="2018-03" db="EMBL/GenBank/DDBJ databases">
        <title>The ancient ancestry and fast evolution of plastids.</title>
        <authorList>
            <person name="Moore K.R."/>
            <person name="Magnabosco C."/>
            <person name="Momper L."/>
            <person name="Gold D.A."/>
            <person name="Bosak T."/>
            <person name="Fournier G.P."/>
        </authorList>
    </citation>
    <scope>NUCLEOTIDE SEQUENCE [LARGE SCALE GENOMIC DNA]</scope>
    <source>
        <strain evidence="1 2">CCALA 037</strain>
    </source>
</reference>